<feature type="region of interest" description="Disordered" evidence="1">
    <location>
        <begin position="42"/>
        <end position="79"/>
    </location>
</feature>
<evidence type="ECO:0000256" key="1">
    <source>
        <dbReference type="SAM" id="MobiDB-lite"/>
    </source>
</evidence>
<evidence type="ECO:0000313" key="2">
    <source>
        <dbReference type="EMBL" id="KAJ8500661.1"/>
    </source>
</evidence>
<feature type="compositionally biased region" description="Low complexity" evidence="1">
    <location>
        <begin position="61"/>
        <end position="75"/>
    </location>
</feature>
<organism evidence="2 3">
    <name type="scientific">Ensete ventricosum</name>
    <name type="common">Abyssinian banana</name>
    <name type="synonym">Musa ensete</name>
    <dbReference type="NCBI Taxonomy" id="4639"/>
    <lineage>
        <taxon>Eukaryota</taxon>
        <taxon>Viridiplantae</taxon>
        <taxon>Streptophyta</taxon>
        <taxon>Embryophyta</taxon>
        <taxon>Tracheophyta</taxon>
        <taxon>Spermatophyta</taxon>
        <taxon>Magnoliopsida</taxon>
        <taxon>Liliopsida</taxon>
        <taxon>Zingiberales</taxon>
        <taxon>Musaceae</taxon>
        <taxon>Ensete</taxon>
    </lineage>
</organism>
<dbReference type="AlphaFoldDB" id="A0AAV8RJ36"/>
<sequence>MECARSHGSAAIDGGDGEGGRGRAGGRVDCATVRMRRWQPLERGRCVSSSRTRSTERDDASSSSSSSSRQRTQRTGMRLRNRHRSLWVPRVGRGNEGFQDLALPLGMSFAAVVAQISLPYELLSICQSKEIVTIPPPASPSFAWSCHDTVLIVPSSVVLVLTQLSAIAYSPKSDHWLKFSLNLPSKP</sequence>
<accession>A0AAV8RJ36</accession>
<dbReference type="PANTHER" id="PTHR47719:SF2">
    <property type="entry name" value="SKP1-INTERACTING PARTNER 15"/>
    <property type="match status" value="1"/>
</dbReference>
<gene>
    <name evidence="2" type="ORF">OPV22_011213</name>
</gene>
<feature type="region of interest" description="Disordered" evidence="1">
    <location>
        <begin position="1"/>
        <end position="29"/>
    </location>
</feature>
<protein>
    <submittedName>
        <fullName evidence="2">Uncharacterized protein</fullName>
    </submittedName>
</protein>
<reference evidence="2 3" key="1">
    <citation type="submission" date="2022-12" db="EMBL/GenBank/DDBJ databases">
        <title>Chromosome-scale assembly of the Ensete ventricosum genome.</title>
        <authorList>
            <person name="Dussert Y."/>
            <person name="Stocks J."/>
            <person name="Wendawek A."/>
            <person name="Woldeyes F."/>
            <person name="Nichols R.A."/>
            <person name="Borrell J.S."/>
        </authorList>
    </citation>
    <scope>NUCLEOTIDE SEQUENCE [LARGE SCALE GENOMIC DNA]</scope>
    <source>
        <strain evidence="3">cv. Maze</strain>
        <tissue evidence="2">Seeds</tissue>
    </source>
</reference>
<dbReference type="Proteomes" id="UP001222027">
    <property type="component" value="Unassembled WGS sequence"/>
</dbReference>
<evidence type="ECO:0000313" key="3">
    <source>
        <dbReference type="Proteomes" id="UP001222027"/>
    </source>
</evidence>
<dbReference type="EMBL" id="JAQQAF010000003">
    <property type="protein sequence ID" value="KAJ8500661.1"/>
    <property type="molecule type" value="Genomic_DNA"/>
</dbReference>
<keyword evidence="3" id="KW-1185">Reference proteome</keyword>
<name>A0AAV8RJ36_ENSVE</name>
<dbReference type="PANTHER" id="PTHR47719">
    <property type="entry name" value="SKP1-INTERACTING PARTNER 15"/>
    <property type="match status" value="1"/>
</dbReference>
<comment type="caution">
    <text evidence="2">The sequence shown here is derived from an EMBL/GenBank/DDBJ whole genome shotgun (WGS) entry which is preliminary data.</text>
</comment>
<proteinExistence type="predicted"/>